<name>A0A1I3BW15_9EURY</name>
<dbReference type="AlphaFoldDB" id="A0A1I3BW15"/>
<evidence type="ECO:0000256" key="1">
    <source>
        <dbReference type="SAM" id="MobiDB-lite"/>
    </source>
</evidence>
<feature type="region of interest" description="Disordered" evidence="1">
    <location>
        <begin position="358"/>
        <end position="383"/>
    </location>
</feature>
<dbReference type="OrthoDB" id="214467at2157"/>
<reference evidence="4 5" key="1">
    <citation type="submission" date="2016-10" db="EMBL/GenBank/DDBJ databases">
        <authorList>
            <person name="Varghese N."/>
            <person name="Submissions S."/>
        </authorList>
    </citation>
    <scope>NUCLEOTIDE SEQUENCE [LARGE SCALE GENOMIC DNA]</scope>
    <source>
        <strain evidence="4 5">CGMCC 1.6377</strain>
    </source>
</reference>
<feature type="domain" description="DUF8050" evidence="3">
    <location>
        <begin position="7"/>
        <end position="130"/>
    </location>
</feature>
<evidence type="ECO:0000256" key="2">
    <source>
        <dbReference type="SAM" id="Phobius"/>
    </source>
</evidence>
<gene>
    <name evidence="4" type="ORF">SAMN04488066_1163</name>
</gene>
<feature type="compositionally biased region" description="Basic and acidic residues" evidence="1">
    <location>
        <begin position="174"/>
        <end position="188"/>
    </location>
</feature>
<evidence type="ECO:0000313" key="4">
    <source>
        <dbReference type="EMBL" id="SFH66524.1"/>
    </source>
</evidence>
<protein>
    <submittedName>
        <fullName evidence="4">TIGR04206 family protein</fullName>
    </submittedName>
</protein>
<dbReference type="Pfam" id="PF26224">
    <property type="entry name" value="DUF8050"/>
    <property type="match status" value="1"/>
</dbReference>
<dbReference type="EMBL" id="FOPZ01000016">
    <property type="protein sequence ID" value="SFH66524.1"/>
    <property type="molecule type" value="Genomic_DNA"/>
</dbReference>
<keyword evidence="2" id="KW-0812">Transmembrane</keyword>
<dbReference type="InterPro" id="IPR058363">
    <property type="entry name" value="DUF8050"/>
</dbReference>
<feature type="transmembrane region" description="Helical" evidence="2">
    <location>
        <begin position="58"/>
        <end position="76"/>
    </location>
</feature>
<dbReference type="RefSeq" id="WP_149785059.1">
    <property type="nucleotide sequence ID" value="NZ_BAAADP010000001.1"/>
</dbReference>
<evidence type="ECO:0000313" key="5">
    <source>
        <dbReference type="Proteomes" id="UP000323537"/>
    </source>
</evidence>
<evidence type="ECO:0000259" key="3">
    <source>
        <dbReference type="Pfam" id="PF26224"/>
    </source>
</evidence>
<feature type="region of interest" description="Disordered" evidence="1">
    <location>
        <begin position="138"/>
        <end position="188"/>
    </location>
</feature>
<keyword evidence="2" id="KW-0472">Membrane</keyword>
<sequence length="437" mass="47257">MNRSSPSALVGVIALGVAPLVVDPGLTHVLTWTVEFSVDPWRMLSSIRRVGELPTGEALLWLVPFGCYLGAAANAARGVATGREDPRVTVGLLASSTVFPAVVWSRAVANAVPVGVIATAAVIWWFYRPFTVDAAAENADPGGPDSTDGDLDGTGDVDETTADEVRSDPVNPYDLHETAEERVEDARAARADGEIRVAESHYDEAVRLYRTADDRFAADEYTASSERARIRTDLEAVREERAAVKGLRERRRSVAEPLRAAEESFLTAIVAHADGRYTLSKLRYRQARDRFDDALEAVDDADPAVFDAPVEVTVDPEGEFPSNRLGDVVAMSDEGVEALSSIGIETVDDLRDRDLDGIWQSSGADGRSEVGDETDAEAESGTKSFDELMTDGTIDAEAASKLAAVSRYRDEETREFTDREAIADRRDRAAAGFEASV</sequence>
<keyword evidence="2" id="KW-1133">Transmembrane helix</keyword>
<feature type="compositionally biased region" description="Acidic residues" evidence="1">
    <location>
        <begin position="147"/>
        <end position="162"/>
    </location>
</feature>
<keyword evidence="5" id="KW-1185">Reference proteome</keyword>
<accession>A0A1I3BW15</accession>
<organism evidence="4 5">
    <name type="scientific">Halorubrum aquaticum</name>
    <dbReference type="NCBI Taxonomy" id="387340"/>
    <lineage>
        <taxon>Archaea</taxon>
        <taxon>Methanobacteriati</taxon>
        <taxon>Methanobacteriota</taxon>
        <taxon>Stenosarchaea group</taxon>
        <taxon>Halobacteria</taxon>
        <taxon>Halobacteriales</taxon>
        <taxon>Haloferacaceae</taxon>
        <taxon>Halorubrum</taxon>
    </lineage>
</organism>
<proteinExistence type="predicted"/>
<dbReference type="Proteomes" id="UP000323537">
    <property type="component" value="Unassembled WGS sequence"/>
</dbReference>
<feature type="transmembrane region" description="Helical" evidence="2">
    <location>
        <begin position="111"/>
        <end position="127"/>
    </location>
</feature>